<organism evidence="2 3">
    <name type="scientific">Jeotgalicoccus saudimassiliensis</name>
    <dbReference type="NCBI Taxonomy" id="1461582"/>
    <lineage>
        <taxon>Bacteria</taxon>
        <taxon>Bacillati</taxon>
        <taxon>Bacillota</taxon>
        <taxon>Bacilli</taxon>
        <taxon>Bacillales</taxon>
        <taxon>Staphylococcaceae</taxon>
        <taxon>Jeotgalicoccus</taxon>
    </lineage>
</organism>
<sequence length="121" mass="13924">MEVGNILEVTLFAEIPVPEDIKEMLVNGEEAVESYKTFRDSVTFTTKRIIVRDSQGMTGKKVEIYSIPYKIIDIWSSENAKGMFDFNSEIELWTRTGNFKIKLDKKIDIREIDMLIANAVL</sequence>
<protein>
    <recommendedName>
        <fullName evidence="1">Bacterial Pleckstrin homology domain-containing protein</fullName>
    </recommendedName>
</protein>
<dbReference type="Proteomes" id="UP000044136">
    <property type="component" value="Unassembled WGS sequence"/>
</dbReference>
<evidence type="ECO:0000259" key="1">
    <source>
        <dbReference type="Pfam" id="PF08000"/>
    </source>
</evidence>
<proteinExistence type="predicted"/>
<keyword evidence="3" id="KW-1185">Reference proteome</keyword>
<dbReference type="OrthoDB" id="9803613at2"/>
<feature type="domain" description="Bacterial Pleckstrin homology" evidence="1">
    <location>
        <begin position="10"/>
        <end position="120"/>
    </location>
</feature>
<dbReference type="eggNOG" id="ENOG503172B">
    <property type="taxonomic scope" value="Bacteria"/>
</dbReference>
<evidence type="ECO:0000313" key="2">
    <source>
        <dbReference type="EMBL" id="CEA00936.1"/>
    </source>
</evidence>
<dbReference type="EMBL" id="CCSE01000001">
    <property type="protein sequence ID" value="CEA00936.1"/>
    <property type="molecule type" value="Genomic_DNA"/>
</dbReference>
<evidence type="ECO:0000313" key="3">
    <source>
        <dbReference type="Proteomes" id="UP000044136"/>
    </source>
</evidence>
<dbReference type="InterPro" id="IPR012544">
    <property type="entry name" value="PHb"/>
</dbReference>
<reference evidence="2 3" key="1">
    <citation type="submission" date="2014-07" db="EMBL/GenBank/DDBJ databases">
        <authorList>
            <person name="Urmite Genomes Urmite Genomes"/>
        </authorList>
    </citation>
    <scope>NUCLEOTIDE SEQUENCE [LARGE SCALE GENOMIC DNA]</scope>
    <source>
        <strain evidence="2 3">13MG44_air</strain>
    </source>
</reference>
<dbReference type="Pfam" id="PF08000">
    <property type="entry name" value="bPH_1"/>
    <property type="match status" value="1"/>
</dbReference>
<accession>A0A078M8D0</accession>
<dbReference type="AlphaFoldDB" id="A0A078M8D0"/>
<gene>
    <name evidence="2" type="ORF">BN1048_01160</name>
</gene>
<dbReference type="InterPro" id="IPR037063">
    <property type="entry name" value="PHb_sf"/>
</dbReference>
<dbReference type="HOGENOM" id="CLU_137895_0_0_9"/>
<dbReference type="Gene3D" id="2.30.29.50">
    <property type="entry name" value="Bacterial Pleckstrin homology domain"/>
    <property type="match status" value="1"/>
</dbReference>
<dbReference type="SUPFAM" id="SSF50729">
    <property type="entry name" value="PH domain-like"/>
    <property type="match status" value="1"/>
</dbReference>
<dbReference type="STRING" id="1461582.BN1048_01160"/>
<dbReference type="CDD" id="cd13225">
    <property type="entry name" value="PH-like_bacteria"/>
    <property type="match status" value="1"/>
</dbReference>
<dbReference type="RefSeq" id="WP_035809354.1">
    <property type="nucleotide sequence ID" value="NZ_CCSE01000001.1"/>
</dbReference>
<name>A0A078M8D0_9STAP</name>